<comment type="function">
    <text evidence="4 8">Catalyzes the interconversion of 2-phosphoglycerate and 3-phosphoglycerate.</text>
</comment>
<dbReference type="InterPro" id="IPR005952">
    <property type="entry name" value="Phosphogly_mut1"/>
</dbReference>
<dbReference type="InterPro" id="IPR001345">
    <property type="entry name" value="PG/BPGM_mutase_AS"/>
</dbReference>
<evidence type="ECO:0000256" key="5">
    <source>
        <dbReference type="PIRSR" id="PIRSR613078-1"/>
    </source>
</evidence>
<name>A0A3F3H1I0_9LACO</name>
<evidence type="ECO:0000256" key="7">
    <source>
        <dbReference type="PIRSR" id="PIRSR613078-3"/>
    </source>
</evidence>
<reference evidence="9" key="1">
    <citation type="journal article" date="2015" name="BMC Genomics">
        <title>Comparative genomics of Fructobacillus spp. and Leuconostoc spp. reveals niche-specific evolution of Fructobacillus spp.</title>
        <authorList>
            <person name="Endo A."/>
            <person name="Tanizawa Y."/>
            <person name="Tanaka N."/>
            <person name="Maeno S."/>
            <person name="Kumar H."/>
            <person name="Shiwa Y."/>
            <person name="Okada S."/>
            <person name="Yoshikawa H."/>
            <person name="Dicks L."/>
            <person name="Nakagawa J."/>
            <person name="Arita M."/>
        </authorList>
    </citation>
    <scope>NUCLEOTIDE SEQUENCE [LARGE SCALE GENOMIC DNA]</scope>
    <source>
        <strain evidence="9">F214-1</strain>
    </source>
</reference>
<sequence>MPKLVLLRHGQSEWNQSNRFNGWIDTYLSATGKKQAQDAGQALLKQEIHFSRAYSSVLSRTIMTINRILDELGQSYIPLTKSWRLNERHYGILQGEDKDDMRAKYGKEQVQIWRRSYSVLPPKQPAYDPTVTIDGRTYPAFDHRYAQVPYGLLPLSENIQSTEVRVRPLFEEEIVPRLRAGEDVLIVAHGTSIRALTKLIEGLTPDQVTKVEIPNGEPIIYEFDKSLSVYKKEIVRSSVK</sequence>
<accession>A0A3F3H1I0</accession>
<comment type="similarity">
    <text evidence="1 4">Belongs to the phosphoglycerate mutase family. BPG-dependent PGAM subfamily.</text>
</comment>
<dbReference type="Pfam" id="PF00300">
    <property type="entry name" value="His_Phos_1"/>
    <property type="match status" value="2"/>
</dbReference>
<dbReference type="HAMAP" id="MF_01039">
    <property type="entry name" value="PGAM_GpmA"/>
    <property type="match status" value="1"/>
</dbReference>
<dbReference type="Proteomes" id="UP000064514">
    <property type="component" value="Unassembled WGS sequence"/>
</dbReference>
<feature type="binding site" evidence="4 6">
    <location>
        <position position="98"/>
    </location>
    <ligand>
        <name>substrate</name>
    </ligand>
</feature>
<dbReference type="EC" id="5.4.2.11" evidence="4 8"/>
<dbReference type="Gene3D" id="3.40.50.1240">
    <property type="entry name" value="Phosphoglycerate mutase-like"/>
    <property type="match status" value="1"/>
</dbReference>
<feature type="binding site" evidence="4 6">
    <location>
        <begin position="114"/>
        <end position="115"/>
    </location>
    <ligand>
        <name>substrate</name>
    </ligand>
</feature>
<dbReference type="UniPathway" id="UPA00109">
    <property type="reaction ID" value="UER00186"/>
</dbReference>
<dbReference type="NCBIfam" id="TIGR01258">
    <property type="entry name" value="pgm_1"/>
    <property type="match status" value="1"/>
</dbReference>
<dbReference type="PROSITE" id="PS00175">
    <property type="entry name" value="PG_MUTASE"/>
    <property type="match status" value="1"/>
</dbReference>
<evidence type="ECO:0000256" key="6">
    <source>
        <dbReference type="PIRSR" id="PIRSR613078-2"/>
    </source>
</evidence>
<dbReference type="InterPro" id="IPR029033">
    <property type="entry name" value="His_PPase_superfam"/>
</dbReference>
<dbReference type="STRING" id="709323.GCA_001047135_00416"/>
<evidence type="ECO:0000256" key="3">
    <source>
        <dbReference type="ARBA" id="ARBA00023235"/>
    </source>
</evidence>
<dbReference type="CDD" id="cd07067">
    <property type="entry name" value="HP_PGM_like"/>
    <property type="match status" value="1"/>
</dbReference>
<dbReference type="RefSeq" id="WP_059393361.1">
    <property type="nucleotide sequence ID" value="NZ_DF968079.1"/>
</dbReference>
<evidence type="ECO:0000256" key="2">
    <source>
        <dbReference type="ARBA" id="ARBA00023152"/>
    </source>
</evidence>
<dbReference type="GO" id="GO:0004619">
    <property type="term" value="F:phosphoglycerate mutase activity"/>
    <property type="evidence" value="ECO:0007669"/>
    <property type="project" value="UniProtKB-UniRule"/>
</dbReference>
<gene>
    <name evidence="4 9" type="primary">gpmA</name>
    <name evidence="9" type="ORF">FTRO_0020390</name>
</gene>
<dbReference type="SUPFAM" id="SSF53254">
    <property type="entry name" value="Phosphoglycerate mutase-like"/>
    <property type="match status" value="1"/>
</dbReference>
<evidence type="ECO:0000256" key="8">
    <source>
        <dbReference type="RuleBase" id="RU004512"/>
    </source>
</evidence>
<dbReference type="PANTHER" id="PTHR11931">
    <property type="entry name" value="PHOSPHOGLYCERATE MUTASE"/>
    <property type="match status" value="1"/>
</dbReference>
<organism evidence="9">
    <name type="scientific">Fructobacillus tropaeoli</name>
    <dbReference type="NCBI Taxonomy" id="709323"/>
    <lineage>
        <taxon>Bacteria</taxon>
        <taxon>Bacillati</taxon>
        <taxon>Bacillota</taxon>
        <taxon>Bacilli</taxon>
        <taxon>Lactobacillales</taxon>
        <taxon>Lactobacillaceae</taxon>
        <taxon>Fructobacillus</taxon>
    </lineage>
</organism>
<dbReference type="SMART" id="SM00855">
    <property type="entry name" value="PGAM"/>
    <property type="match status" value="1"/>
</dbReference>
<keyword evidence="2 4" id="KW-0324">Glycolysis</keyword>
<comment type="catalytic activity">
    <reaction evidence="4 8">
        <text>(2R)-2-phosphoglycerate = (2R)-3-phosphoglycerate</text>
        <dbReference type="Rhea" id="RHEA:15901"/>
        <dbReference type="ChEBI" id="CHEBI:58272"/>
        <dbReference type="ChEBI" id="CHEBI:58289"/>
        <dbReference type="EC" id="5.4.2.11"/>
    </reaction>
</comment>
<feature type="binding site" evidence="4 6">
    <location>
        <begin position="87"/>
        <end position="90"/>
    </location>
    <ligand>
        <name>substrate</name>
    </ligand>
</feature>
<feature type="site" description="Transition state stabilizer" evidence="4 7">
    <location>
        <position position="189"/>
    </location>
</feature>
<feature type="binding site" evidence="4 6">
    <location>
        <position position="60"/>
    </location>
    <ligand>
        <name>substrate</name>
    </ligand>
</feature>
<comment type="pathway">
    <text evidence="4 8">Carbohydrate degradation; glycolysis; pyruvate from D-glyceraldehyde 3-phosphate: step 3/5.</text>
</comment>
<feature type="active site" description="Tele-phosphohistidine intermediate" evidence="4 5">
    <location>
        <position position="9"/>
    </location>
</feature>
<feature type="active site" description="Proton donor/acceptor" evidence="4 5">
    <location>
        <position position="87"/>
    </location>
</feature>
<dbReference type="PIRSF" id="PIRSF000709">
    <property type="entry name" value="6PFK_2-Ptase"/>
    <property type="match status" value="1"/>
</dbReference>
<evidence type="ECO:0000256" key="1">
    <source>
        <dbReference type="ARBA" id="ARBA00006717"/>
    </source>
</evidence>
<evidence type="ECO:0000256" key="4">
    <source>
        <dbReference type="HAMAP-Rule" id="MF_01039"/>
    </source>
</evidence>
<proteinExistence type="inferred from homology"/>
<evidence type="ECO:0000313" key="9">
    <source>
        <dbReference type="EMBL" id="GAP03872.1"/>
    </source>
</evidence>
<dbReference type="EMBL" id="DF968079">
    <property type="protein sequence ID" value="GAP03872.1"/>
    <property type="molecule type" value="Genomic_DNA"/>
</dbReference>
<dbReference type="AlphaFoldDB" id="A0A3F3H1I0"/>
<dbReference type="GO" id="GO:0006094">
    <property type="term" value="P:gluconeogenesis"/>
    <property type="evidence" value="ECO:0007669"/>
    <property type="project" value="UniProtKB-UniRule"/>
</dbReference>
<protein>
    <recommendedName>
        <fullName evidence="4 8">2,3-bisphosphoglycerate-dependent phosphoglycerate mutase</fullName>
        <shortName evidence="4">BPG-dependent PGAM</shortName>
        <shortName evidence="4">PGAM</shortName>
        <shortName evidence="4">Phosphoglyceromutase</shortName>
        <shortName evidence="4">dPGM</shortName>
        <ecNumber evidence="4 8">5.4.2.11</ecNumber>
    </recommendedName>
</protein>
<comment type="caution">
    <text evidence="4">Lacks conserved residue(s) required for the propagation of feature annotation.</text>
</comment>
<keyword evidence="4" id="KW-0312">Gluconeogenesis</keyword>
<dbReference type="GO" id="GO:0006096">
    <property type="term" value="P:glycolytic process"/>
    <property type="evidence" value="ECO:0007669"/>
    <property type="project" value="UniProtKB-UniRule"/>
</dbReference>
<keyword evidence="3 4" id="KW-0413">Isomerase</keyword>
<dbReference type="InterPro" id="IPR013078">
    <property type="entry name" value="His_Pase_superF_clade-1"/>
</dbReference>
<feature type="binding site" evidence="4 6">
    <location>
        <begin position="8"/>
        <end position="15"/>
    </location>
    <ligand>
        <name>substrate</name>
    </ligand>
</feature>